<reference evidence="2" key="1">
    <citation type="submission" date="2020-01" db="EMBL/GenBank/DDBJ databases">
        <title>Identification and distribution of gene clusters putatively required for synthesis of sphingolipid metabolism inhibitors in phylogenetically diverse species of the filamentous fungus Fusarium.</title>
        <authorList>
            <person name="Kim H.-S."/>
            <person name="Busman M."/>
            <person name="Brown D.W."/>
            <person name="Divon H."/>
            <person name="Uhlig S."/>
            <person name="Proctor R.H."/>
        </authorList>
    </citation>
    <scope>NUCLEOTIDE SEQUENCE</scope>
    <source>
        <strain evidence="2">NRRL 53441</strain>
    </source>
</reference>
<proteinExistence type="predicted"/>
<evidence type="ECO:0000256" key="1">
    <source>
        <dbReference type="SAM" id="SignalP"/>
    </source>
</evidence>
<keyword evidence="1" id="KW-0732">Signal</keyword>
<evidence type="ECO:0000313" key="2">
    <source>
        <dbReference type="EMBL" id="KAF4417570.1"/>
    </source>
</evidence>
<dbReference type="Proteomes" id="UP000605986">
    <property type="component" value="Unassembled WGS sequence"/>
</dbReference>
<feature type="signal peptide" evidence="1">
    <location>
        <begin position="1"/>
        <end position="24"/>
    </location>
</feature>
<dbReference type="OrthoDB" id="5415587at2759"/>
<sequence length="807" mass="88842">MALVLSRLGLLVSGGFTVSETASALTVGKLVGSVVSRHADAGIFDAFVQQYGVRLTALPPWLEDIQFDRSGMILGSQLREIPCQNTIFDVKLRTVEGIATFIVLVARYVESRQQLAKYVENLIRGKYYIVSGGDLETREKNDLEPVAMPYSSRMLMQNFVNAVIDSDARSPQHDRCRQLLGELTNVVGSAAFQEQTSRHARAQCQKLLQQFLGRRTSITGKPDNIFNTLSAAAAMIALAAMANGAHVRVICQTSSGSVEIPQGGRTFYSPSVFTVILWLTEPPAILASELSMVGEGNELPLYDSDPKHIPIYGGAAEISRAVVLQTGCKLPDDLAMEIWERAVQEGSLASWEVWEPHSLRFRLTEEALCCEVPDHIAHLADGLYGEGDRRRKISRKAAAILHDVANYSEYEAFGDAWFNITITYTMIAYSIGCLRSVVSVGGGLLSQYCWTTDCELNSNGTRDVLTSEKVDVLSFIFMIATTGATIQDFLWRIACVWGGSTSEYHNHVEIHDRVFGIVSPHLTFLSDVLRDPKELARNGLSKGFISVLAGSIPILPRDPLSGLVIAADSSALMERGFIFNKGPRPLSKETTDGVLFSVEPYTGQEGALCAVICTWQFGEILLELDPMRVHDNLLARRSLSSYEPAQVRTPFYPNHCFVPLYRAEIPVLGSFFMGADWGRNSSCGRLTAILRAEGRPDWQVVAAGAVEGGEMVMACAEESLEELLTRDPSKDFSEVLIVACRNGVLSQDYIDLIDRQKGLASKQSETEFYCIEFNVDKLERGDSGQFNSAWSIRKGSLGQGKKLVKYS</sequence>
<evidence type="ECO:0000313" key="3">
    <source>
        <dbReference type="Proteomes" id="UP000605986"/>
    </source>
</evidence>
<organism evidence="2 3">
    <name type="scientific">Fusarium austroafricanum</name>
    <dbReference type="NCBI Taxonomy" id="2364996"/>
    <lineage>
        <taxon>Eukaryota</taxon>
        <taxon>Fungi</taxon>
        <taxon>Dikarya</taxon>
        <taxon>Ascomycota</taxon>
        <taxon>Pezizomycotina</taxon>
        <taxon>Sordariomycetes</taxon>
        <taxon>Hypocreomycetidae</taxon>
        <taxon>Hypocreales</taxon>
        <taxon>Nectriaceae</taxon>
        <taxon>Fusarium</taxon>
        <taxon>Fusarium concolor species complex</taxon>
    </lineage>
</organism>
<dbReference type="EMBL" id="JAADJG010001358">
    <property type="protein sequence ID" value="KAF4417570.1"/>
    <property type="molecule type" value="Genomic_DNA"/>
</dbReference>
<feature type="chain" id="PRO_5034415735" evidence="1">
    <location>
        <begin position="25"/>
        <end position="807"/>
    </location>
</feature>
<gene>
    <name evidence="2" type="ORF">F53441_14509</name>
</gene>
<name>A0A8H4NC49_9HYPO</name>
<protein>
    <submittedName>
        <fullName evidence="2">Uncharacterized protein</fullName>
    </submittedName>
</protein>
<dbReference type="AlphaFoldDB" id="A0A8H4NC49"/>
<comment type="caution">
    <text evidence="2">The sequence shown here is derived from an EMBL/GenBank/DDBJ whole genome shotgun (WGS) entry which is preliminary data.</text>
</comment>
<keyword evidence="3" id="KW-1185">Reference proteome</keyword>
<accession>A0A8H4NC49</accession>